<dbReference type="AlphaFoldDB" id="A0A1F8B169"/>
<evidence type="ECO:0000313" key="1">
    <source>
        <dbReference type="EMBL" id="OGM57158.1"/>
    </source>
</evidence>
<dbReference type="STRING" id="1802513.A3E46_02620"/>
<organism evidence="1 2">
    <name type="scientific">Candidatus Woesebacteria bacterium RIFCSPHIGHO2_12_FULL_46_16</name>
    <dbReference type="NCBI Taxonomy" id="1802513"/>
    <lineage>
        <taxon>Bacteria</taxon>
        <taxon>Candidatus Woeseibacteriota</taxon>
    </lineage>
</organism>
<sequence>MGYIETDGGAWVRSFPTFCECGEGRLHDRIRVLETDLAVKHRNHSLIFVSEACIKRRGLNPEDEPFENSGAPGYIVCSTTRKPVI</sequence>
<comment type="caution">
    <text evidence="1">The sequence shown here is derived from an EMBL/GenBank/DDBJ whole genome shotgun (WGS) entry which is preliminary data.</text>
</comment>
<gene>
    <name evidence="1" type="ORF">A3E46_02620</name>
</gene>
<proteinExistence type="predicted"/>
<dbReference type="EMBL" id="MGGZ01000017">
    <property type="protein sequence ID" value="OGM57158.1"/>
    <property type="molecule type" value="Genomic_DNA"/>
</dbReference>
<reference evidence="1 2" key="1">
    <citation type="journal article" date="2016" name="Nat. Commun.">
        <title>Thousands of microbial genomes shed light on interconnected biogeochemical processes in an aquifer system.</title>
        <authorList>
            <person name="Anantharaman K."/>
            <person name="Brown C.T."/>
            <person name="Hug L.A."/>
            <person name="Sharon I."/>
            <person name="Castelle C.J."/>
            <person name="Probst A.J."/>
            <person name="Thomas B.C."/>
            <person name="Singh A."/>
            <person name="Wilkins M.J."/>
            <person name="Karaoz U."/>
            <person name="Brodie E.L."/>
            <person name="Williams K.H."/>
            <person name="Hubbard S.S."/>
            <person name="Banfield J.F."/>
        </authorList>
    </citation>
    <scope>NUCLEOTIDE SEQUENCE [LARGE SCALE GENOMIC DNA]</scope>
</reference>
<name>A0A1F8B169_9BACT</name>
<protein>
    <submittedName>
        <fullName evidence="1">Uncharacterized protein</fullName>
    </submittedName>
</protein>
<dbReference type="Proteomes" id="UP000178313">
    <property type="component" value="Unassembled WGS sequence"/>
</dbReference>
<accession>A0A1F8B169</accession>
<evidence type="ECO:0000313" key="2">
    <source>
        <dbReference type="Proteomes" id="UP000178313"/>
    </source>
</evidence>